<dbReference type="GeneID" id="87893313"/>
<keyword evidence="3" id="KW-1185">Reference proteome</keyword>
<dbReference type="Proteomes" id="UP001322138">
    <property type="component" value="Unassembled WGS sequence"/>
</dbReference>
<feature type="region of interest" description="Disordered" evidence="1">
    <location>
        <begin position="1"/>
        <end position="56"/>
    </location>
</feature>
<proteinExistence type="predicted"/>
<evidence type="ECO:0000313" key="3">
    <source>
        <dbReference type="Proteomes" id="UP001322138"/>
    </source>
</evidence>
<evidence type="ECO:0000256" key="1">
    <source>
        <dbReference type="SAM" id="MobiDB-lite"/>
    </source>
</evidence>
<gene>
    <name evidence="2" type="ORF">QC761_105767</name>
</gene>
<reference evidence="2 3" key="1">
    <citation type="journal article" date="2023" name="bioRxiv">
        <title>High-quality genome assemblies of four members of thePodospora anserinaspecies complex.</title>
        <authorList>
            <person name="Ament-Velasquez S.L."/>
            <person name="Vogan A.A."/>
            <person name="Wallerman O."/>
            <person name="Hartmann F."/>
            <person name="Gautier V."/>
            <person name="Silar P."/>
            <person name="Giraud T."/>
            <person name="Johannesson H."/>
        </authorList>
    </citation>
    <scope>NUCLEOTIDE SEQUENCE [LARGE SCALE GENOMIC DNA]</scope>
    <source>
        <strain evidence="2 3">CBS 112042</strain>
    </source>
</reference>
<organism evidence="2 3">
    <name type="scientific">Podospora bellae-mahoneyi</name>
    <dbReference type="NCBI Taxonomy" id="2093777"/>
    <lineage>
        <taxon>Eukaryota</taxon>
        <taxon>Fungi</taxon>
        <taxon>Dikarya</taxon>
        <taxon>Ascomycota</taxon>
        <taxon>Pezizomycotina</taxon>
        <taxon>Sordariomycetes</taxon>
        <taxon>Sordariomycetidae</taxon>
        <taxon>Sordariales</taxon>
        <taxon>Podosporaceae</taxon>
        <taxon>Podospora</taxon>
    </lineage>
</organism>
<protein>
    <submittedName>
        <fullName evidence="2">Uncharacterized protein</fullName>
    </submittedName>
</protein>
<comment type="caution">
    <text evidence="2">The sequence shown here is derived from an EMBL/GenBank/DDBJ whole genome shotgun (WGS) entry which is preliminary data.</text>
</comment>
<dbReference type="RefSeq" id="XP_062736912.1">
    <property type="nucleotide sequence ID" value="XM_062873831.1"/>
</dbReference>
<dbReference type="EMBL" id="JAFFGZ010000001">
    <property type="protein sequence ID" value="KAK4647936.1"/>
    <property type="molecule type" value="Genomic_DNA"/>
</dbReference>
<sequence length="138" mass="15023">MTARSRPAVPLEPLTQTHPILRHPTLDVKSRQSSNVPQHTAERTATAGSQAPPTEKETEMMIKHIIKHPNVDPDLDHIFGSVISPLLRPPPHLGLTGTTCYQPPYQFVLSGGGRARNRTGYQSFTSAIGQMDYGGSSS</sequence>
<name>A0ABR0FVE4_9PEZI</name>
<evidence type="ECO:0000313" key="2">
    <source>
        <dbReference type="EMBL" id="KAK4647936.1"/>
    </source>
</evidence>
<accession>A0ABR0FVE4</accession>